<dbReference type="Pfam" id="PF00830">
    <property type="entry name" value="Ribosomal_L28"/>
    <property type="match status" value="1"/>
</dbReference>
<dbReference type="STRING" id="1569628.A0A316UQQ5"/>
<keyword evidence="3" id="KW-0687">Ribonucleoprotein</keyword>
<evidence type="ECO:0000256" key="1">
    <source>
        <dbReference type="ARBA" id="ARBA00008760"/>
    </source>
</evidence>
<evidence type="ECO:0000256" key="4">
    <source>
        <dbReference type="ARBA" id="ARBA00035269"/>
    </source>
</evidence>
<dbReference type="AlphaFoldDB" id="A0A316UQQ5"/>
<dbReference type="InterPro" id="IPR034704">
    <property type="entry name" value="Ribosomal_bL28/bL31-like_sf"/>
</dbReference>
<dbReference type="PANTHER" id="PTHR13528:SF2">
    <property type="entry name" value="LARGE RIBOSOMAL SUBUNIT PROTEIN BL28M"/>
    <property type="match status" value="1"/>
</dbReference>
<dbReference type="GO" id="GO:0003735">
    <property type="term" value="F:structural constituent of ribosome"/>
    <property type="evidence" value="ECO:0007669"/>
    <property type="project" value="InterPro"/>
</dbReference>
<evidence type="ECO:0000256" key="5">
    <source>
        <dbReference type="SAM" id="MobiDB-lite"/>
    </source>
</evidence>
<dbReference type="GeneID" id="37028391"/>
<keyword evidence="2" id="KW-0689">Ribosomal protein</keyword>
<dbReference type="InterPro" id="IPR026569">
    <property type="entry name" value="Ribosomal_bL28"/>
</dbReference>
<dbReference type="EMBL" id="KZ819671">
    <property type="protein sequence ID" value="PWN26641.1"/>
    <property type="molecule type" value="Genomic_DNA"/>
</dbReference>
<protein>
    <recommendedName>
        <fullName evidence="4">Large ribosomal subunit protein bL28m</fullName>
    </recommendedName>
</protein>
<reference evidence="6 7" key="1">
    <citation type="journal article" date="2018" name="Mol. Biol. Evol.">
        <title>Broad Genomic Sampling Reveals a Smut Pathogenic Ancestry of the Fungal Clade Ustilaginomycotina.</title>
        <authorList>
            <person name="Kijpornyongpan T."/>
            <person name="Mondo S.J."/>
            <person name="Barry K."/>
            <person name="Sandor L."/>
            <person name="Lee J."/>
            <person name="Lipzen A."/>
            <person name="Pangilinan J."/>
            <person name="LaButti K."/>
            <person name="Hainaut M."/>
            <person name="Henrissat B."/>
            <person name="Grigoriev I.V."/>
            <person name="Spatafora J.W."/>
            <person name="Aime M.C."/>
        </authorList>
    </citation>
    <scope>NUCLEOTIDE SEQUENCE [LARGE SCALE GENOMIC DNA]</scope>
    <source>
        <strain evidence="6 7">MCA 5214</strain>
    </source>
</reference>
<dbReference type="GO" id="GO:0005762">
    <property type="term" value="C:mitochondrial large ribosomal subunit"/>
    <property type="evidence" value="ECO:0007669"/>
    <property type="project" value="TreeGrafter"/>
</dbReference>
<evidence type="ECO:0000256" key="2">
    <source>
        <dbReference type="ARBA" id="ARBA00022980"/>
    </source>
</evidence>
<dbReference type="RefSeq" id="XP_025361253.1">
    <property type="nucleotide sequence ID" value="XM_025506568.1"/>
</dbReference>
<proteinExistence type="inferred from homology"/>
<comment type="similarity">
    <text evidence="1">Belongs to the bacterial ribosomal protein bL28 family.</text>
</comment>
<dbReference type="SUPFAM" id="SSF143800">
    <property type="entry name" value="L28p-like"/>
    <property type="match status" value="1"/>
</dbReference>
<evidence type="ECO:0000256" key="3">
    <source>
        <dbReference type="ARBA" id="ARBA00023274"/>
    </source>
</evidence>
<feature type="compositionally biased region" description="Polar residues" evidence="5">
    <location>
        <begin position="62"/>
        <end position="71"/>
    </location>
</feature>
<feature type="region of interest" description="Disordered" evidence="5">
    <location>
        <begin position="1"/>
        <end position="46"/>
    </location>
</feature>
<dbReference type="FunFam" id="2.30.170.40:FF:000003">
    <property type="entry name" value="54S ribosomal protein L24"/>
    <property type="match status" value="1"/>
</dbReference>
<organism evidence="6 7">
    <name type="scientific">Jaminaea rosea</name>
    <dbReference type="NCBI Taxonomy" id="1569628"/>
    <lineage>
        <taxon>Eukaryota</taxon>
        <taxon>Fungi</taxon>
        <taxon>Dikarya</taxon>
        <taxon>Basidiomycota</taxon>
        <taxon>Ustilaginomycotina</taxon>
        <taxon>Exobasidiomycetes</taxon>
        <taxon>Microstromatales</taxon>
        <taxon>Microstromatales incertae sedis</taxon>
        <taxon>Jaminaea</taxon>
    </lineage>
</organism>
<dbReference type="OrthoDB" id="361870at2759"/>
<dbReference type="PANTHER" id="PTHR13528">
    <property type="entry name" value="39S RIBOSOMAL PROTEIN L28, MITOCHONDRIAL"/>
    <property type="match status" value="1"/>
</dbReference>
<feature type="compositionally biased region" description="Low complexity" evidence="5">
    <location>
        <begin position="9"/>
        <end position="46"/>
    </location>
</feature>
<name>A0A316UQQ5_9BASI</name>
<feature type="region of interest" description="Disordered" evidence="5">
    <location>
        <begin position="60"/>
        <end position="82"/>
    </location>
</feature>
<gene>
    <name evidence="6" type="ORF">BDZ90DRAFT_233254</name>
</gene>
<dbReference type="Proteomes" id="UP000245884">
    <property type="component" value="Unassembled WGS sequence"/>
</dbReference>
<keyword evidence="7" id="KW-1185">Reference proteome</keyword>
<evidence type="ECO:0000313" key="7">
    <source>
        <dbReference type="Proteomes" id="UP000245884"/>
    </source>
</evidence>
<accession>A0A316UQQ5</accession>
<dbReference type="Gene3D" id="2.30.170.40">
    <property type="entry name" value="Ribosomal protein L28/L24"/>
    <property type="match status" value="1"/>
</dbReference>
<sequence length="169" mass="18267">MIPTLPLLSRTTYRGSSGSGPGRTALNSLSSSRSSPDSRRSNAPSASIVFHRSQRGLYDGATLQSGHSTSDSRQKTKRTFRPNVQTKKLRSELLGRTIEVRTTGRALRTIEKKGGLDEYLATSQEWKLGMFGVGLRAQVARAFARKEGKMVGSQRGGVEGGWAGEVPEG</sequence>
<evidence type="ECO:0000313" key="6">
    <source>
        <dbReference type="EMBL" id="PWN26641.1"/>
    </source>
</evidence>
<dbReference type="InterPro" id="IPR037147">
    <property type="entry name" value="Ribosomal_bL28_sf"/>
</dbReference>